<comment type="caution">
    <text evidence="1">The sequence shown here is derived from an EMBL/GenBank/DDBJ whole genome shotgun (WGS) entry which is preliminary data.</text>
</comment>
<gene>
    <name evidence="1" type="ORF">O1611_g1546</name>
</gene>
<accession>A0ACC2JX45</accession>
<organism evidence="1 2">
    <name type="scientific">Lasiodiplodia mahajangana</name>
    <dbReference type="NCBI Taxonomy" id="1108764"/>
    <lineage>
        <taxon>Eukaryota</taxon>
        <taxon>Fungi</taxon>
        <taxon>Dikarya</taxon>
        <taxon>Ascomycota</taxon>
        <taxon>Pezizomycotina</taxon>
        <taxon>Dothideomycetes</taxon>
        <taxon>Dothideomycetes incertae sedis</taxon>
        <taxon>Botryosphaeriales</taxon>
        <taxon>Botryosphaeriaceae</taxon>
        <taxon>Lasiodiplodia</taxon>
    </lineage>
</organism>
<evidence type="ECO:0000313" key="1">
    <source>
        <dbReference type="EMBL" id="KAJ8132078.1"/>
    </source>
</evidence>
<sequence length="152" mass="15719">MAFAALGSMELAFDSVKYALLVADTAASPTSLRGYAVAAHLSRLFNSEQILHNMAFDTLVDSRDDAMIGTADALDRSIGARINSGAPFNTSVAVFDAALTAALTASRSGITLPSLAPGGSSCRSKPTWATEAQTEAVEARVRAGNCTAAETF</sequence>
<dbReference type="Proteomes" id="UP001153332">
    <property type="component" value="Unassembled WGS sequence"/>
</dbReference>
<proteinExistence type="predicted"/>
<keyword evidence="2" id="KW-1185">Reference proteome</keyword>
<evidence type="ECO:0000313" key="2">
    <source>
        <dbReference type="Proteomes" id="UP001153332"/>
    </source>
</evidence>
<reference evidence="1" key="1">
    <citation type="submission" date="2022-12" db="EMBL/GenBank/DDBJ databases">
        <title>Genome Sequence of Lasiodiplodia mahajangana.</title>
        <authorList>
            <person name="Buettner E."/>
        </authorList>
    </citation>
    <scope>NUCLEOTIDE SEQUENCE</scope>
    <source>
        <strain evidence="1">VT137</strain>
    </source>
</reference>
<name>A0ACC2JX45_9PEZI</name>
<dbReference type="EMBL" id="JAPUUL010000184">
    <property type="protein sequence ID" value="KAJ8132078.1"/>
    <property type="molecule type" value="Genomic_DNA"/>
</dbReference>
<protein>
    <submittedName>
        <fullName evidence="1">Uncharacterized protein</fullName>
    </submittedName>
</protein>